<dbReference type="Proteomes" id="UP000230790">
    <property type="component" value="Unassembled WGS sequence"/>
</dbReference>
<keyword evidence="5 6" id="KW-0411">Iron-sulfur</keyword>
<reference evidence="8 9" key="1">
    <citation type="submission" date="2017-11" db="EMBL/GenBank/DDBJ databases">
        <title>Evolution of Phototrophy in the Chloroflexi Phylum Driven by Horizontal Gene Transfer.</title>
        <authorList>
            <person name="Ward L.M."/>
            <person name="Hemp J."/>
            <person name="Shih P.M."/>
            <person name="Mcglynn S.E."/>
            <person name="Fischer W."/>
        </authorList>
    </citation>
    <scope>NUCLEOTIDE SEQUENCE [LARGE SCALE GENOMIC DNA]</scope>
    <source>
        <strain evidence="8">JP3_7</strain>
    </source>
</reference>
<feature type="domain" description="4Fe-4S ferredoxin-type" evidence="7">
    <location>
        <begin position="65"/>
        <end position="94"/>
    </location>
</feature>
<dbReference type="PANTHER" id="PTHR32479">
    <property type="entry name" value="GLYCOLATE OXIDASE IRON-SULFUR SUBUNIT"/>
    <property type="match status" value="1"/>
</dbReference>
<dbReference type="InterPro" id="IPR004017">
    <property type="entry name" value="Cys_rich_dom"/>
</dbReference>
<dbReference type="GO" id="GO:0019154">
    <property type="term" value="F:glycolate dehydrogenase activity"/>
    <property type="evidence" value="ECO:0007669"/>
    <property type="project" value="UniProtKB-EC"/>
</dbReference>
<sequence>MQHAIPVDQLGPNGQTMADAVAACVHCGFCLAACPTYKVLGEEMDSPRGRIILMRDVLQGSLTAEEAAPYLDRCLGCVGCVTACPSGVKYGELITAYRAYVEPRRTRPAMDRLTRRLALETLPYPGRFRAAAMLGKLARPFKGALPGQLAAMLALLPEDIPLKSEPLADMYPAIGTRRARVALLAGCVQQVLAPQINRATIQVLTAHGVEVIIPKGQGCCGALGMHIGDAEGARRLAERNLHAFPRDVDAVVSNTAGCGSAMKEYELLFRGAPLEAIARAFAHRVRDVSEFLDELGPRAMRPLPQPLRVAYHDACHLAHAQGVWGAPRRLLKAIPNLTLVEIPEGETCCGSAGTYNIEHPDIADRLGERKAHGILATGAEAVATGNIGCLVQIRTHLKRAGRPLPVMHAMEILAQALGAAA</sequence>
<dbReference type="EMBL" id="PGTN01000007">
    <property type="protein sequence ID" value="PJF48725.1"/>
    <property type="molecule type" value="Genomic_DNA"/>
</dbReference>
<dbReference type="PIRSF" id="PIRSF000139">
    <property type="entry name" value="Glc_ox_4Fe-4S"/>
    <property type="match status" value="1"/>
</dbReference>
<evidence type="ECO:0000259" key="7">
    <source>
        <dbReference type="PROSITE" id="PS51379"/>
    </source>
</evidence>
<protein>
    <recommendedName>
        <fullName evidence="6">Glycolate oxidase iron-sulfur subunit</fullName>
        <ecNumber evidence="6">1.1.99.14</ecNumber>
    </recommendedName>
</protein>
<keyword evidence="3" id="KW-0677">Repeat</keyword>
<dbReference type="Gene3D" id="1.10.1060.10">
    <property type="entry name" value="Alpha-helical ferredoxin"/>
    <property type="match status" value="1"/>
</dbReference>
<dbReference type="GO" id="GO:0051539">
    <property type="term" value="F:4 iron, 4 sulfur cluster binding"/>
    <property type="evidence" value="ECO:0007669"/>
    <property type="project" value="UniProtKB-UniRule"/>
</dbReference>
<evidence type="ECO:0000313" key="8">
    <source>
        <dbReference type="EMBL" id="PJF48725.1"/>
    </source>
</evidence>
<evidence type="ECO:0000256" key="2">
    <source>
        <dbReference type="ARBA" id="ARBA00022723"/>
    </source>
</evidence>
<keyword evidence="6" id="KW-0813">Transport</keyword>
<dbReference type="SUPFAM" id="SSF46548">
    <property type="entry name" value="alpha-helical ferredoxin"/>
    <property type="match status" value="1"/>
</dbReference>
<keyword evidence="4 6" id="KW-0408">Iron</keyword>
<dbReference type="PROSITE" id="PS00198">
    <property type="entry name" value="4FE4S_FER_1"/>
    <property type="match status" value="1"/>
</dbReference>
<comment type="catalytic activity">
    <reaction evidence="6">
        <text>(R)-lactate + A = pyruvate + AH2</text>
        <dbReference type="Rhea" id="RHEA:15089"/>
        <dbReference type="ChEBI" id="CHEBI:13193"/>
        <dbReference type="ChEBI" id="CHEBI:15361"/>
        <dbReference type="ChEBI" id="CHEBI:16004"/>
        <dbReference type="ChEBI" id="CHEBI:17499"/>
    </reaction>
</comment>
<comment type="catalytic activity">
    <reaction evidence="6">
        <text>glycolate + A = glyoxylate + AH2</text>
        <dbReference type="Rhea" id="RHEA:21264"/>
        <dbReference type="ChEBI" id="CHEBI:13193"/>
        <dbReference type="ChEBI" id="CHEBI:17499"/>
        <dbReference type="ChEBI" id="CHEBI:29805"/>
        <dbReference type="ChEBI" id="CHEBI:36655"/>
        <dbReference type="EC" id="1.1.99.14"/>
    </reaction>
</comment>
<organism evidence="8 9">
    <name type="scientific">Candidatus Thermofonsia Clade 3 bacterium</name>
    <dbReference type="NCBI Taxonomy" id="2364212"/>
    <lineage>
        <taxon>Bacteria</taxon>
        <taxon>Bacillati</taxon>
        <taxon>Chloroflexota</taxon>
        <taxon>Candidatus Thermofontia</taxon>
        <taxon>Candidatus Thermofonsia Clade 3</taxon>
    </lineage>
</organism>
<comment type="cofactor">
    <cofactor evidence="6">
        <name>[4Fe-4S] cluster</name>
        <dbReference type="ChEBI" id="CHEBI:49883"/>
    </cofactor>
    <text evidence="6">Binds 2 [4Fe-4S] clusters.</text>
</comment>
<dbReference type="PANTHER" id="PTHR32479:SF17">
    <property type="entry name" value="GLYCOLATE OXIDASE IRON-SULFUR SUBUNIT"/>
    <property type="match status" value="1"/>
</dbReference>
<comment type="caution">
    <text evidence="8">The sequence shown here is derived from an EMBL/GenBank/DDBJ whole genome shotgun (WGS) entry which is preliminary data.</text>
</comment>
<evidence type="ECO:0000256" key="5">
    <source>
        <dbReference type="ARBA" id="ARBA00023014"/>
    </source>
</evidence>
<keyword evidence="6" id="KW-0249">Electron transport</keyword>
<dbReference type="InterPro" id="IPR012257">
    <property type="entry name" value="Glc_ox_4Fe-4S"/>
</dbReference>
<dbReference type="InterPro" id="IPR017896">
    <property type="entry name" value="4Fe4S_Fe-S-bd"/>
</dbReference>
<evidence type="ECO:0000256" key="4">
    <source>
        <dbReference type="ARBA" id="ARBA00023004"/>
    </source>
</evidence>
<dbReference type="PROSITE" id="PS51379">
    <property type="entry name" value="4FE4S_FER_2"/>
    <property type="match status" value="2"/>
</dbReference>
<feature type="domain" description="4Fe-4S ferredoxin-type" evidence="7">
    <location>
        <begin position="14"/>
        <end position="45"/>
    </location>
</feature>
<gene>
    <name evidence="8" type="ORF">CUN48_01900</name>
</gene>
<dbReference type="InterPro" id="IPR017900">
    <property type="entry name" value="4Fe4S_Fe_S_CS"/>
</dbReference>
<evidence type="ECO:0000256" key="3">
    <source>
        <dbReference type="ARBA" id="ARBA00022737"/>
    </source>
</evidence>
<dbReference type="EC" id="1.1.99.14" evidence="6"/>
<dbReference type="AlphaFoldDB" id="A0A2M8QFY4"/>
<dbReference type="Pfam" id="PF13183">
    <property type="entry name" value="Fer4_8"/>
    <property type="match status" value="1"/>
</dbReference>
<name>A0A2M8QFY4_9CHLR</name>
<comment type="function">
    <text evidence="6">Component of a complex that catalyzes the oxidation of glycolate to glyoxylate.</text>
</comment>
<evidence type="ECO:0000313" key="9">
    <source>
        <dbReference type="Proteomes" id="UP000230790"/>
    </source>
</evidence>
<accession>A0A2M8QFY4</accession>
<keyword evidence="1 6" id="KW-0004">4Fe-4S</keyword>
<evidence type="ECO:0000256" key="6">
    <source>
        <dbReference type="PIRNR" id="PIRNR000139"/>
    </source>
</evidence>
<dbReference type="GO" id="GO:0046872">
    <property type="term" value="F:metal ion binding"/>
    <property type="evidence" value="ECO:0007669"/>
    <property type="project" value="UniProtKB-UniRule"/>
</dbReference>
<dbReference type="Pfam" id="PF02754">
    <property type="entry name" value="CCG"/>
    <property type="match status" value="2"/>
</dbReference>
<evidence type="ECO:0000256" key="1">
    <source>
        <dbReference type="ARBA" id="ARBA00022485"/>
    </source>
</evidence>
<dbReference type="InterPro" id="IPR009051">
    <property type="entry name" value="Helical_ferredxn"/>
</dbReference>
<keyword evidence="2 6" id="KW-0479">Metal-binding</keyword>
<proteinExistence type="predicted"/>